<accession>A0AAU9W369</accession>
<dbReference type="EMBL" id="CALNXJ010000008">
    <property type="protein sequence ID" value="CAH3046280.1"/>
    <property type="molecule type" value="Genomic_DNA"/>
</dbReference>
<dbReference type="Proteomes" id="UP001159428">
    <property type="component" value="Unassembled WGS sequence"/>
</dbReference>
<organism evidence="5 6">
    <name type="scientific">Pocillopora meandrina</name>
    <dbReference type="NCBI Taxonomy" id="46732"/>
    <lineage>
        <taxon>Eukaryota</taxon>
        <taxon>Metazoa</taxon>
        <taxon>Cnidaria</taxon>
        <taxon>Anthozoa</taxon>
        <taxon>Hexacorallia</taxon>
        <taxon>Scleractinia</taxon>
        <taxon>Astrocoeniina</taxon>
        <taxon>Pocilloporidae</taxon>
        <taxon>Pocillopora</taxon>
    </lineage>
</organism>
<sequence length="141" mass="16178">MAEENSDILLGSVQFVLSNWSVLQVAVENGFGGADTTEKAKWMVDVVNQVLRDNNTIENYELEDYIEEILFNEFDTMVEDGSLSKVAQKLCEFHRLWKEGKLLQMQQQISSAPLKSLHLQSKAKHQQLIVIVMMMTLMRNN</sequence>
<dbReference type="InterPro" id="IPR019398">
    <property type="entry name" value="Pre-rRNA_process_TSR2"/>
</dbReference>
<reference evidence="5 6" key="1">
    <citation type="submission" date="2022-05" db="EMBL/GenBank/DDBJ databases">
        <authorList>
            <consortium name="Genoscope - CEA"/>
            <person name="William W."/>
        </authorList>
    </citation>
    <scope>NUCLEOTIDE SEQUENCE [LARGE SCALE GENOMIC DNA]</scope>
</reference>
<evidence type="ECO:0000256" key="1">
    <source>
        <dbReference type="ARBA" id="ARBA00002210"/>
    </source>
</evidence>
<dbReference type="PANTHER" id="PTHR21250">
    <property type="entry name" value="PRE-RRNA-PROCESSING PROTEIN TSR2 HOMOLOG"/>
    <property type="match status" value="1"/>
</dbReference>
<dbReference type="GO" id="GO:0006364">
    <property type="term" value="P:rRNA processing"/>
    <property type="evidence" value="ECO:0007669"/>
    <property type="project" value="UniProtKB-KW"/>
</dbReference>
<keyword evidence="6" id="KW-1185">Reference proteome</keyword>
<comment type="caution">
    <text evidence="5">The sequence shown here is derived from an EMBL/GenBank/DDBJ whole genome shotgun (WGS) entry which is preliminary data.</text>
</comment>
<gene>
    <name evidence="5" type="ORF">PMEA_00033178</name>
</gene>
<evidence type="ECO:0000256" key="3">
    <source>
        <dbReference type="ARBA" id="ARBA00017551"/>
    </source>
</evidence>
<protein>
    <recommendedName>
        <fullName evidence="3">Pre-rRNA-processing protein TSR2 homolog</fullName>
    </recommendedName>
</protein>
<comment type="similarity">
    <text evidence="2">Belongs to the TSR2 family.</text>
</comment>
<evidence type="ECO:0000313" key="6">
    <source>
        <dbReference type="Proteomes" id="UP001159428"/>
    </source>
</evidence>
<name>A0AAU9W369_9CNID</name>
<evidence type="ECO:0000256" key="4">
    <source>
        <dbReference type="ARBA" id="ARBA00022552"/>
    </source>
</evidence>
<evidence type="ECO:0000256" key="2">
    <source>
        <dbReference type="ARBA" id="ARBA00006524"/>
    </source>
</evidence>
<proteinExistence type="inferred from homology"/>
<comment type="function">
    <text evidence="1">May be involved in 20S pre-rRNA processing.</text>
</comment>
<dbReference type="Pfam" id="PF10273">
    <property type="entry name" value="WGG"/>
    <property type="match status" value="1"/>
</dbReference>
<evidence type="ECO:0000313" key="5">
    <source>
        <dbReference type="EMBL" id="CAH3046280.1"/>
    </source>
</evidence>
<dbReference type="AlphaFoldDB" id="A0AAU9W369"/>
<keyword evidence="4" id="KW-0698">rRNA processing</keyword>